<dbReference type="EMBL" id="MF405918">
    <property type="protein sequence ID" value="QKU33710.1"/>
    <property type="molecule type" value="Genomic_DNA"/>
</dbReference>
<evidence type="ECO:0000313" key="1">
    <source>
        <dbReference type="EMBL" id="QKU33710.1"/>
    </source>
</evidence>
<proteinExistence type="predicted"/>
<reference evidence="1" key="2">
    <citation type="journal article" date="2018" name="Nat. Commun.">
        <title>Tailed giant Tupanvirus possesses the most complete translational apparatus of the known virosphere.</title>
        <authorList>
            <person name="Abrahao J."/>
            <person name="Silva L."/>
            <person name="Silva L.S."/>
            <person name="Khalil J.Y.B."/>
            <person name="Rodrigues R."/>
            <person name="Arantes T."/>
            <person name="Assis F."/>
            <person name="Boratto P."/>
            <person name="Andrade M."/>
            <person name="Kroon E.G."/>
            <person name="Ribeiro B."/>
            <person name="Bergier I."/>
            <person name="Seligmann H."/>
            <person name="Ghigo E."/>
            <person name="Colson P."/>
            <person name="Levasseur A."/>
            <person name="Kroemer G."/>
            <person name="Raoult D."/>
            <person name="La Scola B."/>
        </authorList>
    </citation>
    <scope>NUCLEOTIDE SEQUENCE [LARGE SCALE GENOMIC DNA]</scope>
    <source>
        <strain evidence="1">Deep ocean</strain>
    </source>
</reference>
<organism evidence="1">
    <name type="scientific">Tupanvirus deep ocean</name>
    <dbReference type="NCBI Taxonomy" id="2126984"/>
    <lineage>
        <taxon>Viruses</taxon>
        <taxon>Varidnaviria</taxon>
        <taxon>Bamfordvirae</taxon>
        <taxon>Nucleocytoviricota</taxon>
        <taxon>Megaviricetes</taxon>
        <taxon>Imitervirales</taxon>
        <taxon>Mimiviridae</taxon>
        <taxon>Megamimivirinae</taxon>
        <taxon>Tupanvirus</taxon>
        <taxon>Tupanvirus altamarinense</taxon>
    </lineage>
</organism>
<dbReference type="KEGG" id="vg:80517009"/>
<evidence type="ECO:0008006" key="2">
    <source>
        <dbReference type="Google" id="ProtNLM"/>
    </source>
</evidence>
<dbReference type="RefSeq" id="YP_010780318.1">
    <property type="nucleotide sequence ID" value="NC_075038.1"/>
</dbReference>
<reference evidence="1" key="1">
    <citation type="submission" date="2017-06" db="EMBL/GenBank/DDBJ databases">
        <authorList>
            <person name="Assis F.L."/>
            <person name="Abrahao J.S."/>
            <person name="Silva L."/>
            <person name="Khalil J.B."/>
            <person name="Rodrigues R."/>
            <person name="Silva L.S."/>
            <person name="Boratto P."/>
            <person name="Andrade M."/>
            <person name="Kroon E.G."/>
            <person name="Ribeiro B."/>
            <person name="Bergier I."/>
            <person name="Seligmann H."/>
            <person name="Ghigo E."/>
            <person name="Colson P."/>
            <person name="Levasseur A."/>
            <person name="Raoult D."/>
            <person name="Scola B.L."/>
        </authorList>
    </citation>
    <scope>NUCLEOTIDE SEQUENCE</scope>
    <source>
        <strain evidence="1">Deep ocean</strain>
    </source>
</reference>
<dbReference type="SUPFAM" id="SSF51197">
    <property type="entry name" value="Clavaminate synthase-like"/>
    <property type="match status" value="1"/>
</dbReference>
<name>A0A6N1NFS1_9VIRU</name>
<dbReference type="InterPro" id="IPR037151">
    <property type="entry name" value="AlkB-like_sf"/>
</dbReference>
<dbReference type="GeneID" id="80517009"/>
<accession>A0A6N1NFS1</accession>
<protein>
    <recommendedName>
        <fullName evidence="2">2OG-Fe(II) oxygenase</fullName>
    </recommendedName>
</protein>
<sequence length="259" mass="29234">METQTITITFCEIAENHVGMEKLGIPTEVGFVLGDLLCAKKWFDERGATTELLDLNYPIENINIYPDDEAFLLIIREGVNYLFDNENANDLFDELISLNWDSKALMYGRVVNKNARHNLCFSNNNQDPNYESGKGRVISFNSVPLLKKIKNRLKQVLGDSGSGLVAEGNYYYDVSKCGIGYHGDSERKKVIGVRIGATIPLVYQWHHKGQSIGQKMIFELNHGDIYIMSEKATGNDWKKKNLFTLRHAAGCAKYTGLLN</sequence>
<dbReference type="Gene3D" id="2.60.120.590">
    <property type="entry name" value="Alpha-ketoglutarate-dependent dioxygenase AlkB-like"/>
    <property type="match status" value="1"/>
</dbReference>